<protein>
    <recommendedName>
        <fullName evidence="5">Queuine tRNA-ribosyltransferase accessory subunit 2</fullName>
    </recommendedName>
    <alternativeName>
        <fullName evidence="5">Queuine tRNA-ribosyltransferase domain-containing protein 1</fullName>
    </alternativeName>
</protein>
<dbReference type="InterPro" id="IPR028592">
    <property type="entry name" value="QTRTD1"/>
</dbReference>
<feature type="domain" description="tRNA-guanine(15) transglycosylase-like" evidence="6">
    <location>
        <begin position="10"/>
        <end position="372"/>
    </location>
</feature>
<feature type="binding site" evidence="5">
    <location>
        <position position="310"/>
    </location>
    <ligand>
        <name>Zn(2+)</name>
        <dbReference type="ChEBI" id="CHEBI:29105"/>
    </ligand>
</feature>
<keyword evidence="3 5" id="KW-0479">Metal-binding</keyword>
<dbReference type="GO" id="GO:0006400">
    <property type="term" value="P:tRNA modification"/>
    <property type="evidence" value="ECO:0007669"/>
    <property type="project" value="InterPro"/>
</dbReference>
<dbReference type="PANTHER" id="PTHR46064:SF1">
    <property type="entry name" value="QUEUINE TRNA-RIBOSYLTRANSFERASE ACCESSORY SUBUNIT 2"/>
    <property type="match status" value="1"/>
</dbReference>
<accession>A0A8S1ITI1</accession>
<dbReference type="GO" id="GO:0005737">
    <property type="term" value="C:cytoplasm"/>
    <property type="evidence" value="ECO:0007669"/>
    <property type="project" value="UniProtKB-SubCell"/>
</dbReference>
<dbReference type="AlphaFoldDB" id="A0A8S1ITI1"/>
<keyword evidence="1 5" id="KW-0963">Cytoplasm</keyword>
<dbReference type="InterPro" id="IPR050852">
    <property type="entry name" value="Queuine_tRNA-ribosyltrfase"/>
</dbReference>
<dbReference type="GO" id="GO:0008479">
    <property type="term" value="F:tRNA-guanosine(34) queuine transglycosylase activity"/>
    <property type="evidence" value="ECO:0007669"/>
    <property type="project" value="UniProtKB-UniRule"/>
</dbReference>
<dbReference type="OrthoDB" id="27601at2759"/>
<evidence type="ECO:0000256" key="2">
    <source>
        <dbReference type="ARBA" id="ARBA00022694"/>
    </source>
</evidence>
<sequence>MFRVTGECGAARAAVLSTSRGSLPTPCMLLTARSGDLHSLTPDAVGRMAHPPGVMMDPMDFLDQPKPEGLLEYNKGIGTFLGLQNCCLIAIPRDPVAYAYGTKPNTKNSVYVMTHNGARMVTPEQYTNVIQAMKPDYYSSLPDESRITPEYWHHISLRCISLHKDRGLECSLFAPITGGMYRDQRSRSAMESIKRDVAGFSLCGFATGETPEERPALLESALQHLPPEKPRLAVGLGSPDDVLEAVDSGVDVFDSGFVHEVSAGGYALSFAHCLQSDAKIDPDSGADDLKINMWAQEHRDQRPPVEGCSCYCCKNHSRAYIHHLLQVHEMLAEILLHMHNVHHMGQFFDAIRSSIQEGKFADLKSKFSERRRQAMACDRGNV</sequence>
<dbReference type="HAMAP" id="MF_03043">
    <property type="entry name" value="QTRT2"/>
    <property type="match status" value="1"/>
</dbReference>
<evidence type="ECO:0000259" key="6">
    <source>
        <dbReference type="Pfam" id="PF01702"/>
    </source>
</evidence>
<dbReference type="PANTHER" id="PTHR46064">
    <property type="entry name" value="QUEUINE TRNA-RIBOSYLTRANSFERASE ACCESSORY SUBUNIT 2"/>
    <property type="match status" value="1"/>
</dbReference>
<evidence type="ECO:0000256" key="3">
    <source>
        <dbReference type="ARBA" id="ARBA00022723"/>
    </source>
</evidence>
<evidence type="ECO:0000256" key="4">
    <source>
        <dbReference type="ARBA" id="ARBA00022833"/>
    </source>
</evidence>
<dbReference type="NCBIfam" id="TIGR00449">
    <property type="entry name" value="tgt_general"/>
    <property type="match status" value="1"/>
</dbReference>
<keyword evidence="2 5" id="KW-0819">tRNA processing</keyword>
<dbReference type="Proteomes" id="UP000708148">
    <property type="component" value="Unassembled WGS sequence"/>
</dbReference>
<dbReference type="EMBL" id="CAJHUC010000817">
    <property type="protein sequence ID" value="CAD7698372.1"/>
    <property type="molecule type" value="Genomic_DNA"/>
</dbReference>
<organism evidence="7 8">
    <name type="scientific">Ostreobium quekettii</name>
    <dbReference type="NCBI Taxonomy" id="121088"/>
    <lineage>
        <taxon>Eukaryota</taxon>
        <taxon>Viridiplantae</taxon>
        <taxon>Chlorophyta</taxon>
        <taxon>core chlorophytes</taxon>
        <taxon>Ulvophyceae</taxon>
        <taxon>TCBD clade</taxon>
        <taxon>Bryopsidales</taxon>
        <taxon>Ostreobineae</taxon>
        <taxon>Ostreobiaceae</taxon>
        <taxon>Ostreobium</taxon>
    </lineage>
</organism>
<dbReference type="Gene3D" id="3.20.20.105">
    <property type="entry name" value="Queuine tRNA-ribosyltransferase-like"/>
    <property type="match status" value="1"/>
</dbReference>
<evidence type="ECO:0000256" key="1">
    <source>
        <dbReference type="ARBA" id="ARBA00022490"/>
    </source>
</evidence>
<comment type="function">
    <text evidence="5">Non-catalytic subunit of the queuine tRNA-ribosyltransferase (TGT) that catalyzes the base-exchange of a guanine (G) residue with queuine (Q) at position 34 (anticodon wobble position) in tRNAs with GU(N) anticodons (tRNA-Asp, -Asn, -His and -Tyr), resulting in the hypermodified nucleoside queuosine (7-(((4,5-cis-dihydroxy-2-cyclopenten-1-yl)amino)methyl)-7-deazaguanosine).</text>
</comment>
<name>A0A8S1ITI1_9CHLO</name>
<proteinExistence type="inferred from homology"/>
<evidence type="ECO:0000256" key="5">
    <source>
        <dbReference type="HAMAP-Rule" id="MF_03043"/>
    </source>
</evidence>
<reference evidence="7" key="1">
    <citation type="submission" date="2020-12" db="EMBL/GenBank/DDBJ databases">
        <authorList>
            <person name="Iha C."/>
        </authorList>
    </citation>
    <scope>NUCLEOTIDE SEQUENCE</scope>
</reference>
<dbReference type="InterPro" id="IPR036511">
    <property type="entry name" value="TGT-like_sf"/>
</dbReference>
<feature type="binding site" evidence="5">
    <location>
        <position position="308"/>
    </location>
    <ligand>
        <name>Zn(2+)</name>
        <dbReference type="ChEBI" id="CHEBI:29105"/>
    </ligand>
</feature>
<keyword evidence="4 5" id="KW-0862">Zinc</keyword>
<comment type="subunit">
    <text evidence="5">Heterodimer of a catalytic subunit and an accessory subunit.</text>
</comment>
<evidence type="ECO:0000313" key="8">
    <source>
        <dbReference type="Proteomes" id="UP000708148"/>
    </source>
</evidence>
<comment type="similarity">
    <text evidence="5">Belongs to the queuine tRNA-ribosyltransferase family. QTRT2 subfamily.</text>
</comment>
<comment type="subcellular location">
    <subcellularLocation>
        <location evidence="5">Cytoplasm</location>
    </subcellularLocation>
</comment>
<evidence type="ECO:0000313" key="7">
    <source>
        <dbReference type="EMBL" id="CAD7698372.1"/>
    </source>
</evidence>
<feature type="binding site" evidence="5">
    <location>
        <position position="313"/>
    </location>
    <ligand>
        <name>Zn(2+)</name>
        <dbReference type="ChEBI" id="CHEBI:29105"/>
    </ligand>
</feature>
<comment type="cofactor">
    <cofactor evidence="5">
        <name>Zn(2+)</name>
        <dbReference type="ChEBI" id="CHEBI:29105"/>
    </cofactor>
    <text evidence="5">Binds 1 zinc ion per subunit.</text>
</comment>
<dbReference type="Pfam" id="PF01702">
    <property type="entry name" value="TGT"/>
    <property type="match status" value="1"/>
</dbReference>
<comment type="caution">
    <text evidence="7">The sequence shown here is derived from an EMBL/GenBank/DDBJ whole genome shotgun (WGS) entry which is preliminary data.</text>
</comment>
<dbReference type="GO" id="GO:0046872">
    <property type="term" value="F:metal ion binding"/>
    <property type="evidence" value="ECO:0007669"/>
    <property type="project" value="UniProtKB-KW"/>
</dbReference>
<keyword evidence="8" id="KW-1185">Reference proteome</keyword>
<feature type="binding site" evidence="5">
    <location>
        <position position="339"/>
    </location>
    <ligand>
        <name>Zn(2+)</name>
        <dbReference type="ChEBI" id="CHEBI:29105"/>
    </ligand>
</feature>
<gene>
    <name evidence="7" type="ORF">OSTQU699_LOCUS3733</name>
</gene>
<dbReference type="InterPro" id="IPR002616">
    <property type="entry name" value="tRNA_ribo_trans-like"/>
</dbReference>
<dbReference type="SUPFAM" id="SSF51713">
    <property type="entry name" value="tRNA-guanine transglycosylase"/>
    <property type="match status" value="1"/>
</dbReference>